<dbReference type="EMBL" id="FRBL01000008">
    <property type="protein sequence ID" value="SHM44139.1"/>
    <property type="molecule type" value="Genomic_DNA"/>
</dbReference>
<protein>
    <submittedName>
        <fullName evidence="2">Uncharacterized protein</fullName>
    </submittedName>
</protein>
<sequence length="165" mass="18570">MKVTTALLTTAEKRKMSTIFISRMIVFVLMILPLLCGIGFIVYQAGMSFVKGDSDVLSYVVLSGFIIFCLAARKYLFPYYSNLFKYAGAREKELVEATILAIRQRSLNSTILLFRVETDAGVIDSGVDVVLFPDLTFPQMQQGMRICIHRVPGMRNELVRITRVG</sequence>
<reference evidence="2 3" key="1">
    <citation type="submission" date="2016-11" db="EMBL/GenBank/DDBJ databases">
        <authorList>
            <person name="Jaros S."/>
            <person name="Januszkiewicz K."/>
            <person name="Wedrychowicz H."/>
        </authorList>
    </citation>
    <scope>NUCLEOTIDE SEQUENCE [LARGE SCALE GENOMIC DNA]</scope>
    <source>
        <strain evidence="2 3">DSM 27406</strain>
    </source>
</reference>
<gene>
    <name evidence="2" type="ORF">SAMN05444266_10893</name>
</gene>
<evidence type="ECO:0000256" key="1">
    <source>
        <dbReference type="SAM" id="Phobius"/>
    </source>
</evidence>
<accession>A0A1M7ITW6</accession>
<evidence type="ECO:0000313" key="2">
    <source>
        <dbReference type="EMBL" id="SHM44139.1"/>
    </source>
</evidence>
<dbReference type="RefSeq" id="WP_143160035.1">
    <property type="nucleotide sequence ID" value="NZ_FRBL01000008.1"/>
</dbReference>
<keyword evidence="1" id="KW-1133">Transmembrane helix</keyword>
<dbReference type="STRING" id="1419482.SAMN05444266_10893"/>
<proteinExistence type="predicted"/>
<organism evidence="2 3">
    <name type="scientific">Chitinophaga jiangningensis</name>
    <dbReference type="NCBI Taxonomy" id="1419482"/>
    <lineage>
        <taxon>Bacteria</taxon>
        <taxon>Pseudomonadati</taxon>
        <taxon>Bacteroidota</taxon>
        <taxon>Chitinophagia</taxon>
        <taxon>Chitinophagales</taxon>
        <taxon>Chitinophagaceae</taxon>
        <taxon>Chitinophaga</taxon>
    </lineage>
</organism>
<dbReference type="Proteomes" id="UP000184420">
    <property type="component" value="Unassembled WGS sequence"/>
</dbReference>
<feature type="transmembrane region" description="Helical" evidence="1">
    <location>
        <begin position="20"/>
        <end position="44"/>
    </location>
</feature>
<keyword evidence="1" id="KW-0472">Membrane</keyword>
<keyword evidence="1" id="KW-0812">Transmembrane</keyword>
<dbReference type="OrthoDB" id="9862313at2"/>
<feature type="transmembrane region" description="Helical" evidence="1">
    <location>
        <begin position="56"/>
        <end position="76"/>
    </location>
</feature>
<evidence type="ECO:0000313" key="3">
    <source>
        <dbReference type="Proteomes" id="UP000184420"/>
    </source>
</evidence>
<keyword evidence="3" id="KW-1185">Reference proteome</keyword>
<name>A0A1M7ITW6_9BACT</name>
<dbReference type="AlphaFoldDB" id="A0A1M7ITW6"/>